<reference evidence="1 2" key="1">
    <citation type="submission" date="2014-02" db="EMBL/GenBank/DDBJ databases">
        <title>The small core and large imbalanced accessory genome model reveals a collaborative survival strategy of Sorangium cellulosum strains in nature.</title>
        <authorList>
            <person name="Han K."/>
            <person name="Peng R."/>
            <person name="Blom J."/>
            <person name="Li Y.-Z."/>
        </authorList>
    </citation>
    <scope>NUCLEOTIDE SEQUENCE [LARGE SCALE GENOMIC DNA]</scope>
    <source>
        <strain evidence="1 2">So0008-312</strain>
    </source>
</reference>
<dbReference type="RefSeq" id="WP_061613117.1">
    <property type="nucleotide sequence ID" value="NZ_CP162579.1"/>
</dbReference>
<dbReference type="Pfam" id="PF17653">
    <property type="entry name" value="DUF5522"/>
    <property type="match status" value="1"/>
</dbReference>
<comment type="caution">
    <text evidence="1">The sequence shown here is derived from an EMBL/GenBank/DDBJ whole genome shotgun (WGS) entry which is preliminary data.</text>
</comment>
<sequence length="67" mass="7565">MRGPKPPKAIEGEDYYLEGSRVVFKAAYHLKRGYCCNSKCRHCPYREEAPAPAGEPVTVMVPRVKLL</sequence>
<gene>
    <name evidence="1" type="ORF">BE15_22860</name>
</gene>
<dbReference type="AlphaFoldDB" id="A0A150Q049"/>
<dbReference type="EMBL" id="JEMA01001201">
    <property type="protein sequence ID" value="KYF61312.1"/>
    <property type="molecule type" value="Genomic_DNA"/>
</dbReference>
<dbReference type="InterPro" id="IPR040807">
    <property type="entry name" value="DUF5522"/>
</dbReference>
<name>A0A150Q049_SORCE</name>
<dbReference type="Proteomes" id="UP000075260">
    <property type="component" value="Unassembled WGS sequence"/>
</dbReference>
<protein>
    <submittedName>
        <fullName evidence="1">Uncharacterized protein</fullName>
    </submittedName>
</protein>
<proteinExistence type="predicted"/>
<evidence type="ECO:0000313" key="1">
    <source>
        <dbReference type="EMBL" id="KYF61312.1"/>
    </source>
</evidence>
<evidence type="ECO:0000313" key="2">
    <source>
        <dbReference type="Proteomes" id="UP000075260"/>
    </source>
</evidence>
<organism evidence="1 2">
    <name type="scientific">Sorangium cellulosum</name>
    <name type="common">Polyangium cellulosum</name>
    <dbReference type="NCBI Taxonomy" id="56"/>
    <lineage>
        <taxon>Bacteria</taxon>
        <taxon>Pseudomonadati</taxon>
        <taxon>Myxococcota</taxon>
        <taxon>Polyangia</taxon>
        <taxon>Polyangiales</taxon>
        <taxon>Polyangiaceae</taxon>
        <taxon>Sorangium</taxon>
    </lineage>
</organism>
<accession>A0A150Q049</accession>
<dbReference type="OrthoDB" id="9800168at2"/>